<organism evidence="3 4">
    <name type="scientific">Tegillarca granosa</name>
    <name type="common">Malaysian cockle</name>
    <name type="synonym">Anadara granosa</name>
    <dbReference type="NCBI Taxonomy" id="220873"/>
    <lineage>
        <taxon>Eukaryota</taxon>
        <taxon>Metazoa</taxon>
        <taxon>Spiralia</taxon>
        <taxon>Lophotrochozoa</taxon>
        <taxon>Mollusca</taxon>
        <taxon>Bivalvia</taxon>
        <taxon>Autobranchia</taxon>
        <taxon>Pteriomorphia</taxon>
        <taxon>Arcoida</taxon>
        <taxon>Arcoidea</taxon>
        <taxon>Arcidae</taxon>
        <taxon>Tegillarca</taxon>
    </lineage>
</organism>
<feature type="transmembrane region" description="Helical" evidence="2">
    <location>
        <begin position="109"/>
        <end position="131"/>
    </location>
</feature>
<comment type="caution">
    <text evidence="3">The sequence shown here is derived from an EMBL/GenBank/DDBJ whole genome shotgun (WGS) entry which is preliminary data.</text>
</comment>
<dbReference type="Proteomes" id="UP001217089">
    <property type="component" value="Unassembled WGS sequence"/>
</dbReference>
<dbReference type="EMBL" id="JARBDR010000328">
    <property type="protein sequence ID" value="KAJ8316495.1"/>
    <property type="molecule type" value="Genomic_DNA"/>
</dbReference>
<evidence type="ECO:0008006" key="5">
    <source>
        <dbReference type="Google" id="ProtNLM"/>
    </source>
</evidence>
<evidence type="ECO:0000256" key="2">
    <source>
        <dbReference type="SAM" id="Phobius"/>
    </source>
</evidence>
<feature type="compositionally biased region" description="Basic and acidic residues" evidence="1">
    <location>
        <begin position="245"/>
        <end position="255"/>
    </location>
</feature>
<keyword evidence="2" id="KW-0812">Transmembrane</keyword>
<accession>A0ABQ9FJP3</accession>
<feature type="compositionally biased region" description="Polar residues" evidence="1">
    <location>
        <begin position="231"/>
        <end position="240"/>
    </location>
</feature>
<feature type="region of interest" description="Disordered" evidence="1">
    <location>
        <begin position="231"/>
        <end position="262"/>
    </location>
</feature>
<protein>
    <recommendedName>
        <fullName evidence="5">Allorecognition 2</fullName>
    </recommendedName>
</protein>
<name>A0ABQ9FJP3_TEGGR</name>
<keyword evidence="2" id="KW-1133">Transmembrane helix</keyword>
<evidence type="ECO:0000313" key="4">
    <source>
        <dbReference type="Proteomes" id="UP001217089"/>
    </source>
</evidence>
<reference evidence="3 4" key="1">
    <citation type="submission" date="2022-12" db="EMBL/GenBank/DDBJ databases">
        <title>Chromosome-level genome of Tegillarca granosa.</title>
        <authorList>
            <person name="Kim J."/>
        </authorList>
    </citation>
    <scope>NUCLEOTIDE SEQUENCE [LARGE SCALE GENOMIC DNA]</scope>
    <source>
        <strain evidence="3">Teg-2019</strain>
        <tissue evidence="3">Adductor muscle</tissue>
    </source>
</reference>
<keyword evidence="2" id="KW-0472">Membrane</keyword>
<proteinExistence type="predicted"/>
<sequence>MFSGKPRFITNSFGNITEKRVTKSIGERIEMNVSVQGNPKPQVVYNNFEIQTEFVQTSNTKYDIFIKKLVSSEYDFRNYTLIIGNSQGNVTIIIEAERKRKSSAKFDRYVVAVPLVVLILISILVPTLIVIKRRKHNIDNQENSIPANNDDTENNRETFLRQSFDSSVGIQTRRHSLDVTNTDSFDSDFSNQVLAACFEVDEASSTMINTMEESRLNIESDLKIKSNTGDSALEEQQSIPGNPDPHLENSEERKKVMSKKQTRCRGVGKIQITF</sequence>
<evidence type="ECO:0000256" key="1">
    <source>
        <dbReference type="SAM" id="MobiDB-lite"/>
    </source>
</evidence>
<evidence type="ECO:0000313" key="3">
    <source>
        <dbReference type="EMBL" id="KAJ8316495.1"/>
    </source>
</evidence>
<gene>
    <name evidence="3" type="ORF">KUTeg_006509</name>
</gene>
<keyword evidence="4" id="KW-1185">Reference proteome</keyword>